<accession>A0A383B2M1</accession>
<proteinExistence type="predicted"/>
<evidence type="ECO:0000313" key="1">
    <source>
        <dbReference type="EMBL" id="SVE13658.1"/>
    </source>
</evidence>
<reference evidence="1" key="1">
    <citation type="submission" date="2018-05" db="EMBL/GenBank/DDBJ databases">
        <authorList>
            <person name="Lanie J.A."/>
            <person name="Ng W.-L."/>
            <person name="Kazmierczak K.M."/>
            <person name="Andrzejewski T.M."/>
            <person name="Davidsen T.M."/>
            <person name="Wayne K.J."/>
            <person name="Tettelin H."/>
            <person name="Glass J.I."/>
            <person name="Rusch D."/>
            <person name="Podicherti R."/>
            <person name="Tsui H.-C.T."/>
            <person name="Winkler M.E."/>
        </authorList>
    </citation>
    <scope>NUCLEOTIDE SEQUENCE</scope>
</reference>
<gene>
    <name evidence="1" type="ORF">METZ01_LOCUS466512</name>
</gene>
<protein>
    <submittedName>
        <fullName evidence="1">Uncharacterized protein</fullName>
    </submittedName>
</protein>
<dbReference type="EMBL" id="UINC01196590">
    <property type="protein sequence ID" value="SVE13658.1"/>
    <property type="molecule type" value="Genomic_DNA"/>
</dbReference>
<sequence>MRTSIPRVFEPGNLFQEIRLENGTTPFNFVLDGTDFGTLLEAEEGGAISLESSHDDGDQIIIVGSDAGSQVDAGSKIALNGTDELGSNDIDTFGEECSIVMDGSNIIDDIVQEAGEAILLDGTALGEY</sequence>
<feature type="non-terminal residue" evidence="1">
    <location>
        <position position="128"/>
    </location>
</feature>
<organism evidence="1">
    <name type="scientific">marine metagenome</name>
    <dbReference type="NCBI Taxonomy" id="408172"/>
    <lineage>
        <taxon>unclassified sequences</taxon>
        <taxon>metagenomes</taxon>
        <taxon>ecological metagenomes</taxon>
    </lineage>
</organism>
<name>A0A383B2M1_9ZZZZ</name>
<dbReference type="AlphaFoldDB" id="A0A383B2M1"/>